<dbReference type="EMBL" id="CP073720">
    <property type="protein sequence ID" value="UWP85920.1"/>
    <property type="molecule type" value="Genomic_DNA"/>
</dbReference>
<proteinExistence type="predicted"/>
<evidence type="ECO:0000256" key="1">
    <source>
        <dbReference type="SAM" id="MobiDB-lite"/>
    </source>
</evidence>
<reference evidence="2" key="1">
    <citation type="submission" date="2021-04" db="EMBL/GenBank/DDBJ databases">
        <authorList>
            <person name="Hartkoorn R.C."/>
            <person name="Beaudoing E."/>
            <person name="Hot D."/>
        </authorList>
    </citation>
    <scope>NUCLEOTIDE SEQUENCE</scope>
    <source>
        <strain evidence="2">NRRL B-16292</strain>
    </source>
</reference>
<dbReference type="Proteomes" id="UP001059617">
    <property type="component" value="Chromosome"/>
</dbReference>
<accession>A0ABY5W984</accession>
<feature type="region of interest" description="Disordered" evidence="1">
    <location>
        <begin position="47"/>
        <end position="75"/>
    </location>
</feature>
<feature type="compositionally biased region" description="Basic and acidic residues" evidence="1">
    <location>
        <begin position="47"/>
        <end position="69"/>
    </location>
</feature>
<sequence length="75" mass="8338">MARPDDDHVPRAIVGADGEVLAVAHVSPDISPEAEAALRALVDAVRRDMEATDTPERRARREAGRERNARLRKRE</sequence>
<name>A0ABY5W984_9ACTN</name>
<protein>
    <submittedName>
        <fullName evidence="2">Uncharacterized protein</fullName>
    </submittedName>
</protein>
<organism evidence="2 3">
    <name type="scientific">Dactylosporangium fulvum</name>
    <dbReference type="NCBI Taxonomy" id="53359"/>
    <lineage>
        <taxon>Bacteria</taxon>
        <taxon>Bacillati</taxon>
        <taxon>Actinomycetota</taxon>
        <taxon>Actinomycetes</taxon>
        <taxon>Micromonosporales</taxon>
        <taxon>Micromonosporaceae</taxon>
        <taxon>Dactylosporangium</taxon>
    </lineage>
</organism>
<reference evidence="2" key="2">
    <citation type="submission" date="2022-09" db="EMBL/GenBank/DDBJ databases">
        <title>Biosynthetic gene clusters of Dactylosporangioum fulvum.</title>
        <authorList>
            <person name="Caradec T."/>
        </authorList>
    </citation>
    <scope>NUCLEOTIDE SEQUENCE</scope>
    <source>
        <strain evidence="2">NRRL B-16292</strain>
    </source>
</reference>
<evidence type="ECO:0000313" key="2">
    <source>
        <dbReference type="EMBL" id="UWP85920.1"/>
    </source>
</evidence>
<dbReference type="RefSeq" id="WP_259864319.1">
    <property type="nucleotide sequence ID" value="NZ_BAAAST010000036.1"/>
</dbReference>
<keyword evidence="3" id="KW-1185">Reference proteome</keyword>
<evidence type="ECO:0000313" key="3">
    <source>
        <dbReference type="Proteomes" id="UP001059617"/>
    </source>
</evidence>
<gene>
    <name evidence="2" type="ORF">Dfulv_17375</name>
</gene>